<reference evidence="1 2" key="1">
    <citation type="submission" date="2022-03" db="EMBL/GenBank/DDBJ databases">
        <authorList>
            <person name="Macdonald S."/>
            <person name="Ahmed S."/>
            <person name="Newling K."/>
        </authorList>
    </citation>
    <scope>NUCLEOTIDE SEQUENCE [LARGE SCALE GENOMIC DNA]</scope>
</reference>
<gene>
    <name evidence="1" type="ORF">ERUC_LOCUS33730</name>
</gene>
<dbReference type="Proteomes" id="UP001642260">
    <property type="component" value="Unassembled WGS sequence"/>
</dbReference>
<sequence length="126" mass="13784">MDSIQQIVTELDKTFENCILRKYSSESSPLPCTLHPLITEVQVTTLALTLQKPFISSNSLNNETASSSLPASTNDVIKAFQLSIPLFLISLNNSSASLTLPCFPYTYVNAFFEGKNPSNPPLTTNP</sequence>
<dbReference type="EMBL" id="CAKOAT010508487">
    <property type="protein sequence ID" value="CAH8381247.1"/>
    <property type="molecule type" value="Genomic_DNA"/>
</dbReference>
<evidence type="ECO:0000313" key="1">
    <source>
        <dbReference type="EMBL" id="CAH8381247.1"/>
    </source>
</evidence>
<organism evidence="1 2">
    <name type="scientific">Eruca vesicaria subsp. sativa</name>
    <name type="common">Garden rocket</name>
    <name type="synonym">Eruca sativa</name>
    <dbReference type="NCBI Taxonomy" id="29727"/>
    <lineage>
        <taxon>Eukaryota</taxon>
        <taxon>Viridiplantae</taxon>
        <taxon>Streptophyta</taxon>
        <taxon>Embryophyta</taxon>
        <taxon>Tracheophyta</taxon>
        <taxon>Spermatophyta</taxon>
        <taxon>Magnoliopsida</taxon>
        <taxon>eudicotyledons</taxon>
        <taxon>Gunneridae</taxon>
        <taxon>Pentapetalae</taxon>
        <taxon>rosids</taxon>
        <taxon>malvids</taxon>
        <taxon>Brassicales</taxon>
        <taxon>Brassicaceae</taxon>
        <taxon>Brassiceae</taxon>
        <taxon>Eruca</taxon>
    </lineage>
</organism>
<dbReference type="AlphaFoldDB" id="A0ABC8LCN7"/>
<name>A0ABC8LCN7_ERUVS</name>
<protein>
    <submittedName>
        <fullName evidence="1">Uncharacterized protein</fullName>
    </submittedName>
</protein>
<proteinExistence type="predicted"/>
<keyword evidence="2" id="KW-1185">Reference proteome</keyword>
<accession>A0ABC8LCN7</accession>
<comment type="caution">
    <text evidence="1">The sequence shown here is derived from an EMBL/GenBank/DDBJ whole genome shotgun (WGS) entry which is preliminary data.</text>
</comment>
<evidence type="ECO:0000313" key="2">
    <source>
        <dbReference type="Proteomes" id="UP001642260"/>
    </source>
</evidence>